<proteinExistence type="predicted"/>
<keyword evidence="2" id="KW-1185">Reference proteome</keyword>
<sequence>MRFSWWMTDMLHDFGSDKPVFDKKMEISELSFFIKSDTGKKVIAEQYVGLPYEDLT</sequence>
<dbReference type="EMBL" id="JANURM010000004">
    <property type="protein sequence ID" value="MDL0088766.1"/>
    <property type="molecule type" value="Genomic_DNA"/>
</dbReference>
<dbReference type="Proteomes" id="UP001173801">
    <property type="component" value="Unassembled WGS sequence"/>
</dbReference>
<protein>
    <submittedName>
        <fullName evidence="1">Uncharacterized protein</fullName>
    </submittedName>
</protein>
<dbReference type="InterPro" id="IPR036188">
    <property type="entry name" value="FAD/NAD-bd_sf"/>
</dbReference>
<accession>A0ABT7HPA9</accession>
<evidence type="ECO:0000313" key="2">
    <source>
        <dbReference type="Proteomes" id="UP001173801"/>
    </source>
</evidence>
<reference evidence="1" key="2">
    <citation type="journal article" date="2023" name="Microorganisms">
        <title>Isolation and Genomic Characteristics of Cat-Borne Campylobacter felis sp. nov. and Sheep-Borne Campylobacter ovis sp. nov.</title>
        <authorList>
            <person name="Wang H."/>
            <person name="Li Y."/>
            <person name="Gu Y."/>
            <person name="Zhou G."/>
            <person name="Chen X."/>
            <person name="Zhang X."/>
            <person name="Shao Z."/>
            <person name="Zhang J."/>
            <person name="Zhang M."/>
        </authorList>
    </citation>
    <scope>NUCLEOTIDE SEQUENCE</scope>
    <source>
        <strain evidence="1">PS10</strain>
    </source>
</reference>
<organism evidence="1 2">
    <name type="scientific">Campylobacter gastrosuis</name>
    <dbReference type="NCBI Taxonomy" id="2974576"/>
    <lineage>
        <taxon>Bacteria</taxon>
        <taxon>Pseudomonadati</taxon>
        <taxon>Campylobacterota</taxon>
        <taxon>Epsilonproteobacteria</taxon>
        <taxon>Campylobacterales</taxon>
        <taxon>Campylobacteraceae</taxon>
        <taxon>Campylobacter</taxon>
    </lineage>
</organism>
<dbReference type="Gene3D" id="3.50.50.60">
    <property type="entry name" value="FAD/NAD(P)-binding domain"/>
    <property type="match status" value="1"/>
</dbReference>
<comment type="caution">
    <text evidence="1">The sequence shown here is derived from an EMBL/GenBank/DDBJ whole genome shotgun (WGS) entry which is preliminary data.</text>
</comment>
<dbReference type="Gene3D" id="3.30.9.10">
    <property type="entry name" value="D-Amino Acid Oxidase, subunit A, domain 2"/>
    <property type="match status" value="1"/>
</dbReference>
<evidence type="ECO:0000313" key="1">
    <source>
        <dbReference type="EMBL" id="MDL0088766.1"/>
    </source>
</evidence>
<name>A0ABT7HPA9_9BACT</name>
<gene>
    <name evidence="1" type="ORF">NYG85_05185</name>
</gene>
<reference evidence="1" key="1">
    <citation type="submission" date="2022-08" db="EMBL/GenBank/DDBJ databases">
        <authorList>
            <person name="Wang H."/>
        </authorList>
    </citation>
    <scope>NUCLEOTIDE SEQUENCE</scope>
    <source>
        <strain evidence="1">PS10</strain>
    </source>
</reference>
<dbReference type="RefSeq" id="WP_284937424.1">
    <property type="nucleotide sequence ID" value="NZ_JANURM010000004.1"/>
</dbReference>